<dbReference type="STRING" id="363999.A0A439D7N4"/>
<dbReference type="GO" id="GO:0031047">
    <property type="term" value="P:regulatory ncRNA-mediated gene silencing"/>
    <property type="evidence" value="ECO:0007669"/>
    <property type="project" value="InterPro"/>
</dbReference>
<feature type="compositionally biased region" description="Polar residues" evidence="1">
    <location>
        <begin position="1"/>
        <end position="23"/>
    </location>
</feature>
<dbReference type="EMBL" id="RYZI01000115">
    <property type="protein sequence ID" value="RWA10418.1"/>
    <property type="molecule type" value="Genomic_DNA"/>
</dbReference>
<dbReference type="AlphaFoldDB" id="A0A439D7N4"/>
<accession>A0A439D7N4</accession>
<feature type="region of interest" description="Disordered" evidence="1">
    <location>
        <begin position="1"/>
        <end position="89"/>
    </location>
</feature>
<dbReference type="GO" id="GO:0033167">
    <property type="term" value="C:ARC complex"/>
    <property type="evidence" value="ECO:0007669"/>
    <property type="project" value="InterPro"/>
</dbReference>
<evidence type="ECO:0000313" key="2">
    <source>
        <dbReference type="EMBL" id="RWA10418.1"/>
    </source>
</evidence>
<dbReference type="Pfam" id="PF09692">
    <property type="entry name" value="Arb1"/>
    <property type="match status" value="1"/>
</dbReference>
<gene>
    <name evidence="2" type="ORF">EKO27_g4700</name>
</gene>
<dbReference type="Proteomes" id="UP000286045">
    <property type="component" value="Unassembled WGS sequence"/>
</dbReference>
<evidence type="ECO:0000313" key="3">
    <source>
        <dbReference type="Proteomes" id="UP000286045"/>
    </source>
</evidence>
<keyword evidence="3" id="KW-1185">Reference proteome</keyword>
<feature type="region of interest" description="Disordered" evidence="1">
    <location>
        <begin position="477"/>
        <end position="506"/>
    </location>
</feature>
<sequence length="506" mass="56934">MTTKIEVTPPQGTDITPISQQDDSPGLQAICGAGGVTNGAKSETDKSTGKDVSTCESDGVDDATIGAAENPSSQTGAKKKKKKKRCPKSRRKISGFEEYYADAPMTPIEALENKKRYDSVRPFSSRIEECIQRFRARRRLDSLRTDIFNKYLFLGGIDGSQRQFTGIGQYQDWDPDLAGADKEQMRTMTAVDFIGGAGSRFYDGNDENWEVDFEAVVKGFLSRTMTDWCMYDRVAIQLAADIVKNFLNYVLMQDVCPEYASNIVAARGICDIAPTELRYVHELSSQLPGDFNRAARTLFCEGQVKHLDKDENSEALVQFRLTTLVWSVSDKMKQSKHKILEASDPTTITVVSTMDQTYEVLEIERPRHKDKMMVKQQLADMKVNSNLKPTGFIRVRPAIIAHGWSNVPRPEEVDFSNAEKEEFLLEDDILAKFEIGMKMNVTVCELNIGLCFIKEVHELRVSFDTFLPQYLMTDWKDPVPNERPPPSVNDPNCEEKAMGADMVADD</sequence>
<proteinExistence type="predicted"/>
<evidence type="ECO:0000256" key="1">
    <source>
        <dbReference type="SAM" id="MobiDB-lite"/>
    </source>
</evidence>
<comment type="caution">
    <text evidence="2">The sequence shown here is derived from an EMBL/GenBank/DDBJ whole genome shotgun (WGS) entry which is preliminary data.</text>
</comment>
<reference evidence="2 3" key="1">
    <citation type="submission" date="2018-12" db="EMBL/GenBank/DDBJ databases">
        <title>Draft genome sequence of Xylaria grammica IHI A82.</title>
        <authorList>
            <person name="Buettner E."/>
            <person name="Kellner H."/>
        </authorList>
    </citation>
    <scope>NUCLEOTIDE SEQUENCE [LARGE SCALE GENOMIC DNA]</scope>
    <source>
        <strain evidence="2 3">IHI A82</strain>
    </source>
</reference>
<name>A0A439D7N4_9PEZI</name>
<dbReference type="InterPro" id="IPR018606">
    <property type="entry name" value="Arb1"/>
</dbReference>
<feature type="compositionally biased region" description="Basic residues" evidence="1">
    <location>
        <begin position="77"/>
        <end position="89"/>
    </location>
</feature>
<organism evidence="2 3">
    <name type="scientific">Xylaria grammica</name>
    <dbReference type="NCBI Taxonomy" id="363999"/>
    <lineage>
        <taxon>Eukaryota</taxon>
        <taxon>Fungi</taxon>
        <taxon>Dikarya</taxon>
        <taxon>Ascomycota</taxon>
        <taxon>Pezizomycotina</taxon>
        <taxon>Sordariomycetes</taxon>
        <taxon>Xylariomycetidae</taxon>
        <taxon>Xylariales</taxon>
        <taxon>Xylariaceae</taxon>
        <taxon>Xylaria</taxon>
    </lineage>
</organism>
<protein>
    <submittedName>
        <fullName evidence="2">Uncharacterized protein</fullName>
    </submittedName>
</protein>